<dbReference type="OrthoDB" id="1002826at2759"/>
<evidence type="ECO:0000313" key="1">
    <source>
        <dbReference type="EMBL" id="OMP12261.1"/>
    </source>
</evidence>
<dbReference type="EMBL" id="AWUE01009625">
    <property type="protein sequence ID" value="OMP12261.1"/>
    <property type="molecule type" value="Genomic_DNA"/>
</dbReference>
<reference evidence="2" key="1">
    <citation type="submission" date="2013-09" db="EMBL/GenBank/DDBJ databases">
        <title>Corchorus olitorius genome sequencing.</title>
        <authorList>
            <person name="Alam M."/>
            <person name="Haque M.S."/>
            <person name="Islam M.S."/>
            <person name="Emdad E.M."/>
            <person name="Islam M.M."/>
            <person name="Ahmed B."/>
            <person name="Halim A."/>
            <person name="Hossen Q.M.M."/>
            <person name="Hossain M.Z."/>
            <person name="Ahmed R."/>
            <person name="Khan M.M."/>
            <person name="Islam R."/>
            <person name="Rashid M.M."/>
            <person name="Khan S.A."/>
            <person name="Rahman M.S."/>
            <person name="Alam M."/>
            <person name="Yahiya A.S."/>
            <person name="Khan M.S."/>
            <person name="Azam M.S."/>
            <person name="Haque T."/>
            <person name="Lashkar M.Z.H."/>
            <person name="Akhand A.I."/>
            <person name="Morshed G."/>
            <person name="Roy S."/>
            <person name="Uddin K.S."/>
            <person name="Rabeya T."/>
            <person name="Hossain A.S."/>
            <person name="Chowdhury A."/>
            <person name="Snigdha A.R."/>
            <person name="Mortoza M.S."/>
            <person name="Matin S.A."/>
            <person name="Hoque S.M.E."/>
            <person name="Islam M.K."/>
            <person name="Roy D.K."/>
            <person name="Haider R."/>
            <person name="Moosa M.M."/>
            <person name="Elias S.M."/>
            <person name="Hasan A.M."/>
            <person name="Jahan S."/>
            <person name="Shafiuddin M."/>
            <person name="Mahmood N."/>
            <person name="Shommy N.S."/>
        </authorList>
    </citation>
    <scope>NUCLEOTIDE SEQUENCE [LARGE SCALE GENOMIC DNA]</scope>
    <source>
        <strain evidence="2">cv. O-4</strain>
    </source>
</reference>
<sequence length="38" mass="4369">MGYYDFKQAAMVKSVATLLLGSSARASRFESEWRHNIF</sequence>
<dbReference type="Proteomes" id="UP000187203">
    <property type="component" value="Unassembled WGS sequence"/>
</dbReference>
<proteinExistence type="predicted"/>
<evidence type="ECO:0000313" key="2">
    <source>
        <dbReference type="Proteomes" id="UP000187203"/>
    </source>
</evidence>
<protein>
    <submittedName>
        <fullName evidence="1">ORF45 protein</fullName>
    </submittedName>
</protein>
<comment type="caution">
    <text evidence="1">The sequence shown here is derived from an EMBL/GenBank/DDBJ whole genome shotgun (WGS) entry which is preliminary data.</text>
</comment>
<keyword evidence="2" id="KW-1185">Reference proteome</keyword>
<dbReference type="AlphaFoldDB" id="A0A1R3KYU7"/>
<organism evidence="1 2">
    <name type="scientific">Corchorus olitorius</name>
    <dbReference type="NCBI Taxonomy" id="93759"/>
    <lineage>
        <taxon>Eukaryota</taxon>
        <taxon>Viridiplantae</taxon>
        <taxon>Streptophyta</taxon>
        <taxon>Embryophyta</taxon>
        <taxon>Tracheophyta</taxon>
        <taxon>Spermatophyta</taxon>
        <taxon>Magnoliopsida</taxon>
        <taxon>eudicotyledons</taxon>
        <taxon>Gunneridae</taxon>
        <taxon>Pentapetalae</taxon>
        <taxon>rosids</taxon>
        <taxon>malvids</taxon>
        <taxon>Malvales</taxon>
        <taxon>Malvaceae</taxon>
        <taxon>Grewioideae</taxon>
        <taxon>Apeibeae</taxon>
        <taxon>Corchorus</taxon>
    </lineage>
</organism>
<gene>
    <name evidence="1" type="ORF">COLO4_03354</name>
</gene>
<accession>A0A1R3KYU7</accession>
<name>A0A1R3KYU7_9ROSI</name>